<evidence type="ECO:0000259" key="4">
    <source>
        <dbReference type="SMART" id="SM00198"/>
    </source>
</evidence>
<keyword evidence="3" id="KW-0732">Signal</keyword>
<dbReference type="EnsemblMetazoa" id="ENSAATROPT013333">
    <property type="protein sequence ID" value="ENSAATROPP012123"/>
    <property type="gene ID" value="ENSAATROPG010849"/>
</dbReference>
<dbReference type="InterPro" id="IPR014044">
    <property type="entry name" value="CAP_dom"/>
</dbReference>
<accession>A0AAG5DN56</accession>
<evidence type="ECO:0000256" key="1">
    <source>
        <dbReference type="ARBA" id="ARBA00004613"/>
    </source>
</evidence>
<sequence>MSRLVFACFALGGLTPPTDYCTNSFCAPGLVNVGCNPPPLTGGAACAGKNPEVFEITSVEIDFILNKLNTLRQSYASGTYAPPFPVASSMPSLQWDAELASQAGNNVRSCNLGFDACHNTAQFSNSGQLGLYGVGVFTFTSTTDLLNFLLNVIDNERASYLNGDNSYTSYDSTKRGVSLGQTLNDRSSKVGCALQKWDVNAVTFTYYMICNFSANLIVGQPIYTQG</sequence>
<dbReference type="CDD" id="cd05380">
    <property type="entry name" value="CAP_euk"/>
    <property type="match status" value="1"/>
</dbReference>
<dbReference type="SUPFAM" id="SSF55797">
    <property type="entry name" value="PR-1-like"/>
    <property type="match status" value="1"/>
</dbReference>
<comment type="subcellular location">
    <subcellularLocation>
        <location evidence="1">Secreted</location>
    </subcellularLocation>
</comment>
<keyword evidence="6" id="KW-1185">Reference proteome</keyword>
<evidence type="ECO:0000313" key="5">
    <source>
        <dbReference type="EnsemblMetazoa" id="ENSAATROPP012123"/>
    </source>
</evidence>
<feature type="chain" id="PRO_5042522731" description="SCP domain-containing protein" evidence="3">
    <location>
        <begin position="21"/>
        <end position="226"/>
    </location>
</feature>
<feature type="signal peptide" evidence="3">
    <location>
        <begin position="1"/>
        <end position="20"/>
    </location>
</feature>
<evidence type="ECO:0000256" key="3">
    <source>
        <dbReference type="SAM" id="SignalP"/>
    </source>
</evidence>
<evidence type="ECO:0000256" key="2">
    <source>
        <dbReference type="ARBA" id="ARBA00022525"/>
    </source>
</evidence>
<name>A0AAG5DN56_ANOAO</name>
<proteinExistence type="predicted"/>
<organism evidence="5 6">
    <name type="scientific">Anopheles atroparvus</name>
    <name type="common">European mosquito</name>
    <dbReference type="NCBI Taxonomy" id="41427"/>
    <lineage>
        <taxon>Eukaryota</taxon>
        <taxon>Metazoa</taxon>
        <taxon>Ecdysozoa</taxon>
        <taxon>Arthropoda</taxon>
        <taxon>Hexapoda</taxon>
        <taxon>Insecta</taxon>
        <taxon>Pterygota</taxon>
        <taxon>Neoptera</taxon>
        <taxon>Endopterygota</taxon>
        <taxon>Diptera</taxon>
        <taxon>Nematocera</taxon>
        <taxon>Culicoidea</taxon>
        <taxon>Culicidae</taxon>
        <taxon>Anophelinae</taxon>
        <taxon>Anopheles</taxon>
    </lineage>
</organism>
<keyword evidence="2" id="KW-0964">Secreted</keyword>
<reference evidence="5" key="1">
    <citation type="submission" date="2024-04" db="UniProtKB">
        <authorList>
            <consortium name="EnsemblMetazoa"/>
        </authorList>
    </citation>
    <scope>IDENTIFICATION</scope>
    <source>
        <strain evidence="5">EBRO</strain>
    </source>
</reference>
<dbReference type="Proteomes" id="UP000075880">
    <property type="component" value="Unassembled WGS sequence"/>
</dbReference>
<feature type="domain" description="SCP" evidence="4">
    <location>
        <begin position="59"/>
        <end position="219"/>
    </location>
</feature>
<dbReference type="GO" id="GO:0005576">
    <property type="term" value="C:extracellular region"/>
    <property type="evidence" value="ECO:0007669"/>
    <property type="project" value="UniProtKB-SubCell"/>
</dbReference>
<dbReference type="AlphaFoldDB" id="A0AAG5DN56"/>
<dbReference type="Gene3D" id="3.40.33.10">
    <property type="entry name" value="CAP"/>
    <property type="match status" value="1"/>
</dbReference>
<dbReference type="InterPro" id="IPR035940">
    <property type="entry name" value="CAP_sf"/>
</dbReference>
<evidence type="ECO:0000313" key="6">
    <source>
        <dbReference type="Proteomes" id="UP000075880"/>
    </source>
</evidence>
<dbReference type="Pfam" id="PF00188">
    <property type="entry name" value="CAP"/>
    <property type="match status" value="1"/>
</dbReference>
<protein>
    <recommendedName>
        <fullName evidence="4">SCP domain-containing protein</fullName>
    </recommendedName>
</protein>
<dbReference type="SMART" id="SM00198">
    <property type="entry name" value="SCP"/>
    <property type="match status" value="1"/>
</dbReference>